<reference evidence="6" key="2">
    <citation type="journal article" date="2023" name="Plants (Basel)">
        <title>Annotation of the Turnera subulata (Passifloraceae) Draft Genome Reveals the S-Locus Evolved after the Divergence of Turneroideae from Passifloroideae in a Stepwise Manner.</title>
        <authorList>
            <person name="Henning P.M."/>
            <person name="Roalson E.H."/>
            <person name="Mir W."/>
            <person name="McCubbin A.G."/>
            <person name="Shore J.S."/>
        </authorList>
    </citation>
    <scope>NUCLEOTIDE SEQUENCE</scope>
    <source>
        <strain evidence="6">F60SS</strain>
    </source>
</reference>
<evidence type="ECO:0000313" key="7">
    <source>
        <dbReference type="Proteomes" id="UP001141552"/>
    </source>
</evidence>
<gene>
    <name evidence="6" type="ORF">Tsubulata_041684</name>
</gene>
<dbReference type="AlphaFoldDB" id="A0A9Q0G4I7"/>
<dbReference type="Pfam" id="PF09732">
    <property type="entry name" value="CactinC_cactus"/>
    <property type="match status" value="1"/>
</dbReference>
<dbReference type="InterPro" id="IPR018816">
    <property type="entry name" value="Cactin_central"/>
</dbReference>
<protein>
    <recommendedName>
        <fullName evidence="2">Splicing factor Cactin</fullName>
    </recommendedName>
</protein>
<evidence type="ECO:0000256" key="3">
    <source>
        <dbReference type="SAM" id="MobiDB-lite"/>
    </source>
</evidence>
<evidence type="ECO:0000256" key="2">
    <source>
        <dbReference type="ARBA" id="ARBA00034534"/>
    </source>
</evidence>
<keyword evidence="7" id="KW-1185">Reference proteome</keyword>
<feature type="domain" description="Splicing factor cactin central" evidence="5">
    <location>
        <begin position="70"/>
        <end position="225"/>
    </location>
</feature>
<name>A0A9Q0G4I7_9ROSI</name>
<dbReference type="GO" id="GO:0045292">
    <property type="term" value="P:mRNA cis splicing, via spliceosome"/>
    <property type="evidence" value="ECO:0007669"/>
    <property type="project" value="TreeGrafter"/>
</dbReference>
<reference evidence="6" key="1">
    <citation type="submission" date="2022-02" db="EMBL/GenBank/DDBJ databases">
        <authorList>
            <person name="Henning P.M."/>
            <person name="McCubbin A.G."/>
            <person name="Shore J.S."/>
        </authorList>
    </citation>
    <scope>NUCLEOTIDE SEQUENCE</scope>
    <source>
        <strain evidence="6">F60SS</strain>
        <tissue evidence="6">Leaves</tissue>
    </source>
</reference>
<dbReference type="EMBL" id="JAKUCV010002230">
    <property type="protein sequence ID" value="KAJ4843453.1"/>
    <property type="molecule type" value="Genomic_DNA"/>
</dbReference>
<dbReference type="GO" id="GO:0005737">
    <property type="term" value="C:cytoplasm"/>
    <property type="evidence" value="ECO:0007669"/>
    <property type="project" value="TreeGrafter"/>
</dbReference>
<dbReference type="PANTHER" id="PTHR21737:SF4">
    <property type="entry name" value="SPLICING FACTOR CACTIN"/>
    <property type="match status" value="1"/>
</dbReference>
<dbReference type="InterPro" id="IPR019134">
    <property type="entry name" value="Cactin_C"/>
</dbReference>
<evidence type="ECO:0000259" key="5">
    <source>
        <dbReference type="Pfam" id="PF10312"/>
    </source>
</evidence>
<proteinExistence type="inferred from homology"/>
<sequence length="445" mass="52396">MIWWKKVERDQGGRRRRHVVSVEYSEEGERAADIAKLRKRREERAVERARREEEMAALLAREGAKAGFQEDWEKKEEEFDFHQHKLRSVIRFHEGRMKPIDVLFLSIPCGMNDDSNNVIPDLSYDDVEPPYISVFKGLAPVKQIEELRDDIKMHLEYCIKDRIRRETIHDHTLTPTTTTHDIDIDIAYWEALLVVCDWELADAAQRRSKDHEMLESRLLHSSIDPDRHLEVERPPTAAASECTDELQQHSVDHDHEHDTAEYEAAGSFSPELLHGGDDNDEDRARAILESKGGGDALFGCSGAAELTLLDSQPQAYWWHDKYRPRKPKYFNSVHTGYEWNKYNRTHYDHDNPPPKFVKRYKFDIFYPDLFDKSKAPKYTVEKDTERSNREETCILTFHAGPLYQDIAFRIVNKDWDRSPKNGFKSTFERGILHLYFNFKRCPYRR</sequence>
<evidence type="ECO:0000256" key="1">
    <source>
        <dbReference type="ARBA" id="ARBA00006895"/>
    </source>
</evidence>
<comment type="caution">
    <text evidence="6">The sequence shown here is derived from an EMBL/GenBank/DDBJ whole genome shotgun (WGS) entry which is preliminary data.</text>
</comment>
<evidence type="ECO:0000259" key="4">
    <source>
        <dbReference type="Pfam" id="PF09732"/>
    </source>
</evidence>
<organism evidence="6 7">
    <name type="scientific">Turnera subulata</name>
    <dbReference type="NCBI Taxonomy" id="218843"/>
    <lineage>
        <taxon>Eukaryota</taxon>
        <taxon>Viridiplantae</taxon>
        <taxon>Streptophyta</taxon>
        <taxon>Embryophyta</taxon>
        <taxon>Tracheophyta</taxon>
        <taxon>Spermatophyta</taxon>
        <taxon>Magnoliopsida</taxon>
        <taxon>eudicotyledons</taxon>
        <taxon>Gunneridae</taxon>
        <taxon>Pentapetalae</taxon>
        <taxon>rosids</taxon>
        <taxon>fabids</taxon>
        <taxon>Malpighiales</taxon>
        <taxon>Passifloraceae</taxon>
        <taxon>Turnera</taxon>
    </lineage>
</organism>
<feature type="compositionally biased region" description="Basic and acidic residues" evidence="3">
    <location>
        <begin position="246"/>
        <end position="260"/>
    </location>
</feature>
<dbReference type="PANTHER" id="PTHR21737">
    <property type="entry name" value="POLYGLUTAMINE BINDING PROTEIN 1/MARVEL MEMBRANE-ASSOCIATING DOMAIN CONTAINING 3"/>
    <property type="match status" value="1"/>
</dbReference>
<dbReference type="Pfam" id="PF10312">
    <property type="entry name" value="Cactin_mid"/>
    <property type="match status" value="1"/>
</dbReference>
<dbReference type="GO" id="GO:0005681">
    <property type="term" value="C:spliceosomal complex"/>
    <property type="evidence" value="ECO:0007669"/>
    <property type="project" value="TreeGrafter"/>
</dbReference>
<comment type="similarity">
    <text evidence="1">Belongs to the CACTIN family.</text>
</comment>
<dbReference type="Proteomes" id="UP001141552">
    <property type="component" value="Unassembled WGS sequence"/>
</dbReference>
<evidence type="ECO:0000313" key="6">
    <source>
        <dbReference type="EMBL" id="KAJ4843453.1"/>
    </source>
</evidence>
<accession>A0A9Q0G4I7</accession>
<dbReference type="OrthoDB" id="265955at2759"/>
<dbReference type="SMART" id="SM01050">
    <property type="entry name" value="CactinC_cactus"/>
    <property type="match status" value="1"/>
</dbReference>
<feature type="region of interest" description="Disordered" evidence="3">
    <location>
        <begin position="225"/>
        <end position="260"/>
    </location>
</feature>
<feature type="domain" description="Splicing factor Cactin C-terminal" evidence="4">
    <location>
        <begin position="318"/>
        <end position="445"/>
    </location>
</feature>